<protein>
    <recommendedName>
        <fullName evidence="6">Cytochrome c biogenesis protein Ccs1</fullName>
    </recommendedName>
</protein>
<comment type="function">
    <text evidence="6">Required during biogenesis of c-type cytochromes (cytochrome c6 and cytochrome f) at the step of heme attachment.</text>
</comment>
<gene>
    <name evidence="6 9" type="primary">ccs1</name>
</gene>
<keyword evidence="6" id="KW-0793">Thylakoid</keyword>
<dbReference type="Pfam" id="PF05140">
    <property type="entry name" value="ResB"/>
    <property type="match status" value="2"/>
</dbReference>
<evidence type="ECO:0000256" key="3">
    <source>
        <dbReference type="ARBA" id="ARBA00022748"/>
    </source>
</evidence>
<comment type="subunit">
    <text evidence="6">May interact with CcsA.</text>
</comment>
<keyword evidence="4 6" id="KW-1133">Transmembrane helix</keyword>
<dbReference type="PANTHER" id="PTHR31566">
    <property type="entry name" value="CYTOCHROME C BIOGENESIS PROTEIN CCS1, CHLOROPLASTIC"/>
    <property type="match status" value="1"/>
</dbReference>
<proteinExistence type="inferred from homology"/>
<sequence length="435" mass="50169">MLFIEKKKYWKYVTFLADLKVAIFILLLIALASISGTIIEQDQVLSFYKLNYPETKPILGFLNWKIIISLGLDHAYRTRWFSILIILLAGSLVSCTFLKQLPILKTSRQWKFYETEKRLKRAEISTDLNSGNLNRAAYILIDEGFYIFHKKNFIYAYKGLIGRVSPILVHASIILILFGALWGSLTGFTDQELIPKGEIIHLQNPIRKSPLGRINQKYSPRINNFWINFTDRNIDQFYTDISLLDQTGSETERKVIYVNETLTFDDITFYQTDWDILGLRTQIDNNATAQYSLSLIGNKKTNHLWRTFVTTNSNQKKNFLIILNDLTGNLYIYNNKGTILQKGEIGSIFVFKEFKLQILDTITATGLQVKSDPGIKWVYLGFAILIVSGSTSYITYSRLWIIEKVNKLYLGGSTNRASLTFQKDFSRISQKLVEK</sequence>
<comment type="similarity">
    <text evidence="6">Belongs to the Ccs1/CcsB family.</text>
</comment>
<feature type="domain" description="ResB-like" evidence="8">
    <location>
        <begin position="19"/>
        <end position="284"/>
    </location>
</feature>
<evidence type="ECO:0000256" key="2">
    <source>
        <dbReference type="ARBA" id="ARBA00022692"/>
    </source>
</evidence>
<evidence type="ECO:0000256" key="6">
    <source>
        <dbReference type="HAMAP-Rule" id="MF_01392"/>
    </source>
</evidence>
<feature type="transmembrane region" description="Helical" evidence="7">
    <location>
        <begin position="21"/>
        <end position="39"/>
    </location>
</feature>
<dbReference type="GO" id="GO:0009535">
    <property type="term" value="C:chloroplast thylakoid membrane"/>
    <property type="evidence" value="ECO:0007669"/>
    <property type="project" value="UniProtKB-SubCell"/>
</dbReference>
<comment type="subcellular location">
    <subcellularLocation>
        <location evidence="1">Membrane</location>
        <topology evidence="1">Multi-pass membrane protein</topology>
    </subcellularLocation>
    <subcellularLocation>
        <location evidence="6">Plastid</location>
        <location evidence="6">Chloroplast thylakoid membrane</location>
        <topology evidence="6">Multi-pass membrane protein</topology>
    </subcellularLocation>
</comment>
<keyword evidence="9" id="KW-0150">Chloroplast</keyword>
<keyword evidence="2 6" id="KW-0812">Transmembrane</keyword>
<name>A0A7R6WDT1_9EUKA</name>
<organism evidence="9">
    <name type="scientific">Haptophyceae sp. NIES-3900</name>
    <dbReference type="NCBI Taxonomy" id="2748608"/>
    <lineage>
        <taxon>Eukaryota</taxon>
        <taxon>Haptista</taxon>
        <taxon>Haptophyta</taxon>
    </lineage>
</organism>
<evidence type="ECO:0000313" key="9">
    <source>
        <dbReference type="EMBL" id="BCG67670.1"/>
    </source>
</evidence>
<reference evidence="9" key="1">
    <citation type="submission" date="2020-06" db="EMBL/GenBank/DDBJ databases">
        <title>Organellar genomes of a novel haptophyte.</title>
        <authorList>
            <person name="Kamikawa R."/>
            <person name="Miyashita H."/>
        </authorList>
    </citation>
    <scope>NUCLEOTIDE SEQUENCE</scope>
    <source>
        <strain evidence="9">NIES-3900</strain>
    </source>
</reference>
<feature type="transmembrane region" description="Helical" evidence="7">
    <location>
        <begin position="80"/>
        <end position="98"/>
    </location>
</feature>
<dbReference type="AlphaFoldDB" id="A0A7R6WDT1"/>
<feature type="transmembrane region" description="Helical" evidence="7">
    <location>
        <begin position="160"/>
        <end position="182"/>
    </location>
</feature>
<dbReference type="GO" id="GO:0017004">
    <property type="term" value="P:cytochrome complex assembly"/>
    <property type="evidence" value="ECO:0007669"/>
    <property type="project" value="UniProtKB-UniRule"/>
</dbReference>
<accession>A0A7R6WDT1</accession>
<dbReference type="InterPro" id="IPR007816">
    <property type="entry name" value="ResB-like_domain"/>
</dbReference>
<dbReference type="InterPro" id="IPR023494">
    <property type="entry name" value="Cyt_c_bgen_Ccs1/CcsB/ResB"/>
</dbReference>
<feature type="domain" description="ResB-like" evidence="8">
    <location>
        <begin position="352"/>
        <end position="425"/>
    </location>
</feature>
<dbReference type="EMBL" id="LC564893">
    <property type="protein sequence ID" value="BCG67670.1"/>
    <property type="molecule type" value="Genomic_DNA"/>
</dbReference>
<dbReference type="PANTHER" id="PTHR31566:SF0">
    <property type="entry name" value="CYTOCHROME C BIOGENESIS PROTEIN CCS1, CHLOROPLASTIC"/>
    <property type="match status" value="1"/>
</dbReference>
<evidence type="ECO:0000259" key="8">
    <source>
        <dbReference type="Pfam" id="PF05140"/>
    </source>
</evidence>
<evidence type="ECO:0000256" key="1">
    <source>
        <dbReference type="ARBA" id="ARBA00004141"/>
    </source>
</evidence>
<evidence type="ECO:0000256" key="4">
    <source>
        <dbReference type="ARBA" id="ARBA00022989"/>
    </source>
</evidence>
<evidence type="ECO:0000256" key="5">
    <source>
        <dbReference type="ARBA" id="ARBA00023136"/>
    </source>
</evidence>
<geneLocation type="chloroplast" evidence="9"/>
<keyword evidence="3 6" id="KW-0201">Cytochrome c-type biogenesis</keyword>
<dbReference type="HAMAP" id="MF_01392">
    <property type="entry name" value="CytC_Ccs1"/>
    <property type="match status" value="1"/>
</dbReference>
<keyword evidence="9" id="KW-0934">Plastid</keyword>
<keyword evidence="5 6" id="KW-0472">Membrane</keyword>
<evidence type="ECO:0000256" key="7">
    <source>
        <dbReference type="SAM" id="Phobius"/>
    </source>
</evidence>